<reference evidence="2 3" key="1">
    <citation type="journal article" date="2012" name="Eukaryot. Cell">
        <title>Genome sequence of the fungus Glarea lozoyensis: the first genome sequence of a species from the Helotiaceae family.</title>
        <authorList>
            <person name="Youssar L."/>
            <person name="Gruening B.A."/>
            <person name="Erxleben A."/>
            <person name="Guenther S."/>
            <person name="Huettel W."/>
        </authorList>
    </citation>
    <scope>NUCLEOTIDE SEQUENCE [LARGE SCALE GENOMIC DNA]</scope>
    <source>
        <strain evidence="3">ATCC 74030 / MF5533</strain>
    </source>
</reference>
<evidence type="ECO:0000313" key="3">
    <source>
        <dbReference type="Proteomes" id="UP000005446"/>
    </source>
</evidence>
<dbReference type="InterPro" id="IPR009571">
    <property type="entry name" value="SUR7/Rim9-like_fungi"/>
</dbReference>
<protein>
    <recommendedName>
        <fullName evidence="4">SUR7 family protein pun1</fullName>
    </recommendedName>
</protein>
<dbReference type="EMBL" id="AGUE01000255">
    <property type="protein sequence ID" value="EHK96349.1"/>
    <property type="molecule type" value="Genomic_DNA"/>
</dbReference>
<dbReference type="AlphaFoldDB" id="H0EYN1"/>
<dbReference type="Pfam" id="PF06687">
    <property type="entry name" value="SUR7"/>
    <property type="match status" value="1"/>
</dbReference>
<name>H0EYN1_GLAL7</name>
<evidence type="ECO:0000256" key="1">
    <source>
        <dbReference type="SAM" id="Phobius"/>
    </source>
</evidence>
<dbReference type="InterPro" id="IPR052413">
    <property type="entry name" value="SUR7_domain"/>
</dbReference>
<evidence type="ECO:0008006" key="4">
    <source>
        <dbReference type="Google" id="ProtNLM"/>
    </source>
</evidence>
<dbReference type="InParanoid" id="H0EYN1"/>
<evidence type="ECO:0000313" key="2">
    <source>
        <dbReference type="EMBL" id="EHK96349.1"/>
    </source>
</evidence>
<keyword evidence="1" id="KW-0812">Transmembrane</keyword>
<sequence>MISSFLFFVSLIFLILVLIGNLNDRPVLRDTYFFTLDLANILPVSAPDDIMFVNSLARSLGLHDFYQVGLWNFCEGYNNEGITYCSPHQTLYWFNPVEILLNELLSGATITLPADINDILDLIKIASHIMFGFFLTGACMNFVNIFLAYITLYSRWWSLFFVIWSFISTLMTVAAAIIATVMFIIFRNVITSQESLNIGAAVGTQMFAFMWTAAAMSLIAWIIHLCLSCCCASRRDVKSGRKRGSGKAYGDVAADEKKEKIGKKKKFGSRNRRYRKNLTCTREYILSATESVLATQTHTNDYLSLRSQSPESLKHQTHSQSLRLLNPDTFTPRKITYSILRKSIQPLCDMQQTTLLDKT</sequence>
<dbReference type="PANTHER" id="PTHR28019:SF2">
    <property type="entry name" value="CELL MEMBRANE PROTEIN YLR413W-RELATED"/>
    <property type="match status" value="1"/>
</dbReference>
<feature type="transmembrane region" description="Helical" evidence="1">
    <location>
        <begin position="6"/>
        <end position="23"/>
    </location>
</feature>
<feature type="transmembrane region" description="Helical" evidence="1">
    <location>
        <begin position="156"/>
        <end position="186"/>
    </location>
</feature>
<comment type="caution">
    <text evidence="2">The sequence shown here is derived from an EMBL/GenBank/DDBJ whole genome shotgun (WGS) entry which is preliminary data.</text>
</comment>
<keyword evidence="1" id="KW-1133">Transmembrane helix</keyword>
<dbReference type="GO" id="GO:0051285">
    <property type="term" value="C:cell cortex of cell tip"/>
    <property type="evidence" value="ECO:0007669"/>
    <property type="project" value="TreeGrafter"/>
</dbReference>
<feature type="transmembrane region" description="Helical" evidence="1">
    <location>
        <begin position="198"/>
        <end position="223"/>
    </location>
</feature>
<dbReference type="GO" id="GO:0005886">
    <property type="term" value="C:plasma membrane"/>
    <property type="evidence" value="ECO:0007669"/>
    <property type="project" value="InterPro"/>
</dbReference>
<organism evidence="2 3">
    <name type="scientific">Glarea lozoyensis (strain ATCC 74030 / MF5533)</name>
    <dbReference type="NCBI Taxonomy" id="1104152"/>
    <lineage>
        <taxon>Eukaryota</taxon>
        <taxon>Fungi</taxon>
        <taxon>Dikarya</taxon>
        <taxon>Ascomycota</taxon>
        <taxon>Pezizomycotina</taxon>
        <taxon>Leotiomycetes</taxon>
        <taxon>Helotiales</taxon>
        <taxon>Helotiaceae</taxon>
        <taxon>Glarea</taxon>
    </lineage>
</organism>
<dbReference type="GO" id="GO:0031505">
    <property type="term" value="P:fungal-type cell wall organization"/>
    <property type="evidence" value="ECO:0007669"/>
    <property type="project" value="TreeGrafter"/>
</dbReference>
<dbReference type="PANTHER" id="PTHR28019">
    <property type="entry name" value="CELL MEMBRANE PROTEIN YLR413W-RELATED"/>
    <property type="match status" value="1"/>
</dbReference>
<dbReference type="FunCoup" id="H0EYN1">
    <property type="interactions" value="41"/>
</dbReference>
<accession>H0EYN1</accession>
<gene>
    <name evidence="2" type="ORF">M7I_7937</name>
</gene>
<keyword evidence="1" id="KW-0472">Membrane</keyword>
<keyword evidence="3" id="KW-1185">Reference proteome</keyword>
<dbReference type="HOGENOM" id="CLU_034574_0_0_1"/>
<feature type="transmembrane region" description="Helical" evidence="1">
    <location>
        <begin position="129"/>
        <end position="150"/>
    </location>
</feature>
<proteinExistence type="predicted"/>
<dbReference type="Proteomes" id="UP000005446">
    <property type="component" value="Unassembled WGS sequence"/>
</dbReference>
<dbReference type="OrthoDB" id="2327445at2759"/>